<evidence type="ECO:0000256" key="5">
    <source>
        <dbReference type="SAM" id="MobiDB-lite"/>
    </source>
</evidence>
<evidence type="ECO:0000256" key="1">
    <source>
        <dbReference type="ARBA" id="ARBA00004177"/>
    </source>
</evidence>
<sequence>MNFFGRKKKDTGASVTATPRVAKQADPAESIVKLREAIATQEKREEHLNRKMDALTKEAKEKMAKKDKKGALFSLKRKKMYEAEIDKIQNVKMTLETQVMNLESATQNAETFGAMKTGTDAMKKIRMDVGIEKVDDMMDDIREEMEVANEISNAIAQPIDPLMTDDDELLAELEGLEQDELEEEILTLPDAKLDLPDAPSSKLPEIQGATKDEEEELRKLEAEIAGM</sequence>
<evidence type="ECO:0000256" key="3">
    <source>
        <dbReference type="ARBA" id="ARBA00022753"/>
    </source>
</evidence>
<dbReference type="InterPro" id="IPR005024">
    <property type="entry name" value="Snf7_fam"/>
</dbReference>
<dbReference type="GO" id="GO:0009898">
    <property type="term" value="C:cytoplasmic side of plasma membrane"/>
    <property type="evidence" value="ECO:0007669"/>
    <property type="project" value="TreeGrafter"/>
</dbReference>
<feature type="coiled-coil region" evidence="4">
    <location>
        <begin position="31"/>
        <end position="105"/>
    </location>
</feature>
<dbReference type="GO" id="GO:0006900">
    <property type="term" value="P:vesicle budding from membrane"/>
    <property type="evidence" value="ECO:0007669"/>
    <property type="project" value="TreeGrafter"/>
</dbReference>
<name>A0A6U3S856_9STRA</name>
<dbReference type="GO" id="GO:0000815">
    <property type="term" value="C:ESCRT III complex"/>
    <property type="evidence" value="ECO:0007669"/>
    <property type="project" value="TreeGrafter"/>
</dbReference>
<dbReference type="Pfam" id="PF03357">
    <property type="entry name" value="Snf7"/>
    <property type="match status" value="1"/>
</dbReference>
<keyword evidence="4" id="KW-0175">Coiled coil</keyword>
<dbReference type="GO" id="GO:0032511">
    <property type="term" value="P:late endosome to vacuole transport via multivesicular body sorting pathway"/>
    <property type="evidence" value="ECO:0007669"/>
    <property type="project" value="TreeGrafter"/>
</dbReference>
<evidence type="ECO:0000256" key="4">
    <source>
        <dbReference type="SAM" id="Coils"/>
    </source>
</evidence>
<protein>
    <submittedName>
        <fullName evidence="6">Uncharacterized protein</fullName>
    </submittedName>
</protein>
<organism evidence="6">
    <name type="scientific">Ditylum brightwellii</name>
    <dbReference type="NCBI Taxonomy" id="49249"/>
    <lineage>
        <taxon>Eukaryota</taxon>
        <taxon>Sar</taxon>
        <taxon>Stramenopiles</taxon>
        <taxon>Ochrophyta</taxon>
        <taxon>Bacillariophyta</taxon>
        <taxon>Mediophyceae</taxon>
        <taxon>Lithodesmiophycidae</taxon>
        <taxon>Lithodesmiales</taxon>
        <taxon>Lithodesmiaceae</taxon>
        <taxon>Ditylum</taxon>
    </lineage>
</organism>
<dbReference type="Gene3D" id="6.10.250.1710">
    <property type="match status" value="1"/>
</dbReference>
<dbReference type="PANTHER" id="PTHR22761:SF10">
    <property type="entry name" value="GH13992P"/>
    <property type="match status" value="1"/>
</dbReference>
<comment type="subcellular location">
    <subcellularLocation>
        <location evidence="1">Endosome</location>
    </subcellularLocation>
</comment>
<reference evidence="6" key="1">
    <citation type="submission" date="2021-01" db="EMBL/GenBank/DDBJ databases">
        <authorList>
            <person name="Corre E."/>
            <person name="Pelletier E."/>
            <person name="Niang G."/>
            <person name="Scheremetjew M."/>
            <person name="Finn R."/>
            <person name="Kale V."/>
            <person name="Holt S."/>
            <person name="Cochrane G."/>
            <person name="Meng A."/>
            <person name="Brown T."/>
            <person name="Cohen L."/>
        </authorList>
    </citation>
    <scope>NUCLEOTIDE SEQUENCE</scope>
    <source>
        <strain evidence="6">Pop2</strain>
    </source>
</reference>
<feature type="region of interest" description="Disordered" evidence="5">
    <location>
        <begin position="1"/>
        <end position="21"/>
    </location>
</feature>
<gene>
    <name evidence="6" type="ORF">DBRI1063_LOCUS1985</name>
</gene>
<evidence type="ECO:0000313" key="6">
    <source>
        <dbReference type="EMBL" id="CAD9315578.1"/>
    </source>
</evidence>
<dbReference type="EMBL" id="HBGN01002967">
    <property type="protein sequence ID" value="CAD9315578.1"/>
    <property type="molecule type" value="Transcribed_RNA"/>
</dbReference>
<evidence type="ECO:0000256" key="2">
    <source>
        <dbReference type="ARBA" id="ARBA00006190"/>
    </source>
</evidence>
<dbReference type="Gene3D" id="1.10.287.1060">
    <property type="entry name" value="ESAT-6-like"/>
    <property type="match status" value="1"/>
</dbReference>
<dbReference type="AlphaFoldDB" id="A0A6U3S856"/>
<keyword evidence="3" id="KW-0967">Endosome</keyword>
<dbReference type="GO" id="GO:0005771">
    <property type="term" value="C:multivesicular body"/>
    <property type="evidence" value="ECO:0007669"/>
    <property type="project" value="TreeGrafter"/>
</dbReference>
<dbReference type="PANTHER" id="PTHR22761">
    <property type="entry name" value="CHARGED MULTIVESICULAR BODY PROTEIN"/>
    <property type="match status" value="1"/>
</dbReference>
<accession>A0A6U3S856</accession>
<comment type="similarity">
    <text evidence="2">Belongs to the SNF7 family.</text>
</comment>
<feature type="region of interest" description="Disordered" evidence="5">
    <location>
        <begin position="190"/>
        <end position="214"/>
    </location>
</feature>
<proteinExistence type="inferred from homology"/>